<feature type="transmembrane region" description="Helical" evidence="8">
    <location>
        <begin position="411"/>
        <end position="430"/>
    </location>
</feature>
<evidence type="ECO:0000256" key="3">
    <source>
        <dbReference type="ARBA" id="ARBA00022448"/>
    </source>
</evidence>
<feature type="transmembrane region" description="Helical" evidence="8">
    <location>
        <begin position="437"/>
        <end position="455"/>
    </location>
</feature>
<evidence type="ECO:0000256" key="7">
    <source>
        <dbReference type="ARBA" id="ARBA00023136"/>
    </source>
</evidence>
<dbReference type="PANTHER" id="PTHR42002:SF2">
    <property type="entry name" value="ANAEROBIC C4-DICARBOXYLATE TRANSPORTER DCUC-RELATED"/>
    <property type="match status" value="1"/>
</dbReference>
<evidence type="ECO:0000256" key="2">
    <source>
        <dbReference type="ARBA" id="ARBA00005275"/>
    </source>
</evidence>
<feature type="transmembrane region" description="Helical" evidence="8">
    <location>
        <begin position="274"/>
        <end position="292"/>
    </location>
</feature>
<feature type="transmembrane region" description="Helical" evidence="8">
    <location>
        <begin position="152"/>
        <end position="171"/>
    </location>
</feature>
<evidence type="ECO:0000313" key="10">
    <source>
        <dbReference type="Proteomes" id="UP000501945"/>
    </source>
</evidence>
<dbReference type="RefSeq" id="WP_167838618.1">
    <property type="nucleotide sequence ID" value="NZ_CP047616.1"/>
</dbReference>
<dbReference type="InterPro" id="IPR018385">
    <property type="entry name" value="C4_dicarb_anaerob_car-like"/>
</dbReference>
<dbReference type="InterPro" id="IPR004669">
    <property type="entry name" value="C4_dicarb_anaerob_car"/>
</dbReference>
<evidence type="ECO:0000256" key="1">
    <source>
        <dbReference type="ARBA" id="ARBA00004651"/>
    </source>
</evidence>
<name>A0A6H0UBL3_9LACT</name>
<reference evidence="9 10" key="1">
    <citation type="submission" date="2019-12" db="EMBL/GenBank/DDBJ databases">
        <title>Whole genome sequences of Lactococcus raffinolactis strains isolated from sewage.</title>
        <authorList>
            <person name="Ybazeta G."/>
            <person name="Ross M."/>
            <person name="Brabant-Kirwan D."/>
            <person name="Saleh M."/>
            <person name="Dillon J.A."/>
            <person name="Splinter K."/>
            <person name="Nokhbeh R."/>
        </authorList>
    </citation>
    <scope>NUCLEOTIDE SEQUENCE [LARGE SCALE GENOMIC DNA]</scope>
    <source>
        <strain evidence="9 10">Lr_19_5</strain>
    </source>
</reference>
<evidence type="ECO:0000313" key="9">
    <source>
        <dbReference type="EMBL" id="QIW53570.1"/>
    </source>
</evidence>
<feature type="transmembrane region" description="Helical" evidence="8">
    <location>
        <begin position="349"/>
        <end position="379"/>
    </location>
</feature>
<dbReference type="AlphaFoldDB" id="A0A6H0UBL3"/>
<keyword evidence="4" id="KW-1003">Cell membrane</keyword>
<comment type="similarity">
    <text evidence="2">Belongs to the DcuC/DcuD transporter (TC 2.A.61) family.</text>
</comment>
<dbReference type="GO" id="GO:0015556">
    <property type="term" value="F:C4-dicarboxylate transmembrane transporter activity"/>
    <property type="evidence" value="ECO:0007669"/>
    <property type="project" value="InterPro"/>
</dbReference>
<organism evidence="9 10">
    <name type="scientific">Pseudolactococcus raffinolactis</name>
    <dbReference type="NCBI Taxonomy" id="1366"/>
    <lineage>
        <taxon>Bacteria</taxon>
        <taxon>Bacillati</taxon>
        <taxon>Bacillota</taxon>
        <taxon>Bacilli</taxon>
        <taxon>Lactobacillales</taxon>
        <taxon>Streptococcaceae</taxon>
        <taxon>Pseudolactococcus</taxon>
    </lineage>
</organism>
<feature type="transmembrane region" description="Helical" evidence="8">
    <location>
        <begin position="313"/>
        <end position="337"/>
    </location>
</feature>
<feature type="transmembrane region" description="Helical" evidence="8">
    <location>
        <begin position="68"/>
        <end position="88"/>
    </location>
</feature>
<keyword evidence="5 8" id="KW-0812">Transmembrane</keyword>
<dbReference type="PANTHER" id="PTHR42002">
    <property type="entry name" value="ANAEROBIC C4-DICARBOXYLATE TRANSPORTER DCUC-RELATED"/>
    <property type="match status" value="1"/>
</dbReference>
<dbReference type="EMBL" id="CP047616">
    <property type="protein sequence ID" value="QIW53570.1"/>
    <property type="molecule type" value="Genomic_DNA"/>
</dbReference>
<keyword evidence="6 8" id="KW-1133">Transmembrane helix</keyword>
<evidence type="ECO:0000256" key="4">
    <source>
        <dbReference type="ARBA" id="ARBA00022475"/>
    </source>
</evidence>
<keyword evidence="3" id="KW-0813">Transport</keyword>
<dbReference type="GO" id="GO:0005886">
    <property type="term" value="C:plasma membrane"/>
    <property type="evidence" value="ECO:0007669"/>
    <property type="project" value="UniProtKB-SubCell"/>
</dbReference>
<evidence type="ECO:0000256" key="5">
    <source>
        <dbReference type="ARBA" id="ARBA00022692"/>
    </source>
</evidence>
<feature type="transmembrane region" description="Helical" evidence="8">
    <location>
        <begin position="246"/>
        <end position="268"/>
    </location>
</feature>
<evidence type="ECO:0000256" key="8">
    <source>
        <dbReference type="SAM" id="Phobius"/>
    </source>
</evidence>
<dbReference type="Pfam" id="PF03606">
    <property type="entry name" value="DcuC"/>
    <property type="match status" value="1"/>
</dbReference>
<feature type="transmembrane region" description="Helical" evidence="8">
    <location>
        <begin position="191"/>
        <end position="213"/>
    </location>
</feature>
<evidence type="ECO:0000256" key="6">
    <source>
        <dbReference type="ARBA" id="ARBA00022989"/>
    </source>
</evidence>
<feature type="transmembrane region" description="Helical" evidence="8">
    <location>
        <begin position="114"/>
        <end position="145"/>
    </location>
</feature>
<feature type="transmembrane region" description="Helical" evidence="8">
    <location>
        <begin position="25"/>
        <end position="47"/>
    </location>
</feature>
<dbReference type="NCBIfam" id="NF037994">
    <property type="entry name" value="DcuC_1"/>
    <property type="match status" value="1"/>
</dbReference>
<gene>
    <name evidence="9" type="ORF">GU336_05120</name>
</gene>
<proteinExistence type="inferred from homology"/>
<keyword evidence="7 8" id="KW-0472">Membrane</keyword>
<sequence length="457" mass="48496">MIEVFLVLLVLTGVAYLIIKNYHPALSLIVGALILLLCSIILGNPLYPQGKGTGLAFFDIFLKLKDAIISQVTGAGIVIMVLFGYSGYMNTIGANQVAVNLLVEPLKKVKSKTLFVPIVFLVGNLMSLVIPSASSLAIILMAILYPMLAGMGISSLTAAGVIAMTATVMPTPLGADNVIASGTLNYPLMDYVIWHAKISIPTLLVIAVTHYFWQKHCDKIEGEEAFISLDEVDLVNQKAVDAPKGYAILPLLPLMLILGVGITSMFIKGVTMDIFVLTVIAFFVSVLIETLRHRSYKKVQESASEMFKGMGQGFSQVVMLVVAGSLFTTAVQSLGIIDRLMSSVQTSNSAGIVTALIFSGATTLFGILSGGGLAMFYAVIELIPNIASKAGIDGILIALPMQMIANLARTISPVAAVVMIVASTVGTSPVRILKRTSVPTIIGILCVVILSILLLPH</sequence>
<accession>A0A6H0UBL3</accession>
<comment type="subcellular location">
    <subcellularLocation>
        <location evidence="1">Cell membrane</location>
        <topology evidence="1">Multi-pass membrane protein</topology>
    </subcellularLocation>
</comment>
<protein>
    <submittedName>
        <fullName evidence="9">C4-dicarboxylate ABC transporter</fullName>
    </submittedName>
</protein>
<dbReference type="NCBIfam" id="TIGR00771">
    <property type="entry name" value="DcuC"/>
    <property type="match status" value="1"/>
</dbReference>
<dbReference type="Proteomes" id="UP000501945">
    <property type="component" value="Chromosome"/>
</dbReference>